<name>A0A367Y989_9ASCO</name>
<reference evidence="4 5" key="1">
    <citation type="submission" date="2018-06" db="EMBL/GenBank/DDBJ databases">
        <title>Whole genome sequencing of Candida tropicalis (genome annotated by CSBL at Korea University).</title>
        <authorList>
            <person name="Ahn J."/>
        </authorList>
    </citation>
    <scope>NUCLEOTIDE SEQUENCE [LARGE SCALE GENOMIC DNA]</scope>
    <source>
        <strain evidence="4 5">ATCC 20962</strain>
    </source>
</reference>
<dbReference type="OrthoDB" id="25129at2759"/>
<dbReference type="Proteomes" id="UP000253472">
    <property type="component" value="Unassembled WGS sequence"/>
</dbReference>
<dbReference type="GO" id="GO:0005829">
    <property type="term" value="C:cytosol"/>
    <property type="evidence" value="ECO:0007669"/>
    <property type="project" value="TreeGrafter"/>
</dbReference>
<dbReference type="GO" id="GO:0016783">
    <property type="term" value="F:sulfurtransferase activity"/>
    <property type="evidence" value="ECO:0007669"/>
    <property type="project" value="TreeGrafter"/>
</dbReference>
<dbReference type="STRING" id="5486.A0A367Y989"/>
<dbReference type="UniPathway" id="UPA00988"/>
<dbReference type="Gene3D" id="3.40.50.620">
    <property type="entry name" value="HUPs"/>
    <property type="match status" value="1"/>
</dbReference>
<keyword evidence="5" id="KW-1185">Reference proteome</keyword>
<proteinExistence type="inferred from homology"/>
<protein>
    <recommendedName>
        <fullName evidence="3">Cytoplasmic tRNA 2-thiolation protein 2</fullName>
    </recommendedName>
</protein>
<evidence type="ECO:0000256" key="1">
    <source>
        <dbReference type="ARBA" id="ARBA00022490"/>
    </source>
</evidence>
<dbReference type="PANTHER" id="PTHR20882:SF14">
    <property type="entry name" value="CYTOPLASMIC TRNA 2-THIOLATION PROTEIN 2"/>
    <property type="match status" value="1"/>
</dbReference>
<dbReference type="GO" id="GO:0002143">
    <property type="term" value="P:tRNA wobble position uridine thiolation"/>
    <property type="evidence" value="ECO:0007669"/>
    <property type="project" value="TreeGrafter"/>
</dbReference>
<evidence type="ECO:0000313" key="5">
    <source>
        <dbReference type="Proteomes" id="UP000253472"/>
    </source>
</evidence>
<gene>
    <name evidence="4" type="primary">NCS2_1</name>
    <name evidence="3" type="synonym">CTU2</name>
    <name evidence="3" type="synonym">NCS2</name>
    <name evidence="4" type="ORF">Cantr_09114</name>
</gene>
<dbReference type="EMBL" id="QLNQ01000025">
    <property type="protein sequence ID" value="RCK62434.1"/>
    <property type="molecule type" value="Genomic_DNA"/>
</dbReference>
<keyword evidence="2 3" id="KW-0819">tRNA processing</keyword>
<accession>A0A367Y989</accession>
<keyword evidence="1 3" id="KW-0963">Cytoplasm</keyword>
<comment type="pathway">
    <text evidence="3">tRNA modification; 5-methoxycarbonylmethyl-2-thiouridine-tRNA biosynthesis.</text>
</comment>
<dbReference type="InterPro" id="IPR019407">
    <property type="entry name" value="CTU2"/>
</dbReference>
<dbReference type="FunFam" id="3.40.50.620:FF:000366">
    <property type="entry name" value="Cytoplasmic tRNA 2-thiolation protein 2"/>
    <property type="match status" value="1"/>
</dbReference>
<comment type="similarity">
    <text evidence="3">Belongs to the CTU2/NCS2 family.</text>
</comment>
<dbReference type="GO" id="GO:0032447">
    <property type="term" value="P:protein urmylation"/>
    <property type="evidence" value="ECO:0007669"/>
    <property type="project" value="UniProtKB-UniRule"/>
</dbReference>
<dbReference type="SUPFAM" id="SSF52402">
    <property type="entry name" value="Adenine nucleotide alpha hydrolases-like"/>
    <property type="match status" value="1"/>
</dbReference>
<dbReference type="HAMAP" id="MF_03054">
    <property type="entry name" value="CTU2"/>
    <property type="match status" value="1"/>
</dbReference>
<dbReference type="Pfam" id="PF10288">
    <property type="entry name" value="CTU2"/>
    <property type="match status" value="1"/>
</dbReference>
<comment type="caution">
    <text evidence="4">The sequence shown here is derived from an EMBL/GenBank/DDBJ whole genome shotgun (WGS) entry which is preliminary data.</text>
</comment>
<dbReference type="GO" id="GO:0000049">
    <property type="term" value="F:tRNA binding"/>
    <property type="evidence" value="ECO:0007669"/>
    <property type="project" value="InterPro"/>
</dbReference>
<dbReference type="InterPro" id="IPR014729">
    <property type="entry name" value="Rossmann-like_a/b/a_fold"/>
</dbReference>
<evidence type="ECO:0000313" key="4">
    <source>
        <dbReference type="EMBL" id="RCK62434.1"/>
    </source>
</evidence>
<organism evidence="4 5">
    <name type="scientific">Candida viswanathii</name>
    <dbReference type="NCBI Taxonomy" id="5486"/>
    <lineage>
        <taxon>Eukaryota</taxon>
        <taxon>Fungi</taxon>
        <taxon>Dikarya</taxon>
        <taxon>Ascomycota</taxon>
        <taxon>Saccharomycotina</taxon>
        <taxon>Pichiomycetes</taxon>
        <taxon>Debaryomycetaceae</taxon>
        <taxon>Candida/Lodderomyces clade</taxon>
        <taxon>Candida</taxon>
    </lineage>
</organism>
<comment type="subcellular location">
    <subcellularLocation>
        <location evidence="3">Cytoplasm</location>
    </subcellularLocation>
</comment>
<dbReference type="PANTHER" id="PTHR20882">
    <property type="entry name" value="CYTOPLASMIC TRNA 2-THIOLATION PROTEIN 2"/>
    <property type="match status" value="1"/>
</dbReference>
<dbReference type="AlphaFoldDB" id="A0A367Y989"/>
<comment type="function">
    <text evidence="3">Plays a central role in 2-thiolation of mcm(5)S(2)U at tRNA wobble positions of tRNA(Lys), tRNA(Glu) and tRNA(Gln). May act by forming a heterodimer with NCS6 that ligates sulfur from thiocarboxylated URM1 onto the uridine of tRNAs at wobble position. Prior mcm(5) tRNA modification by the elongator complex is required for 2-thiolation. May also be involved in protein urmylation.</text>
</comment>
<dbReference type="GO" id="GO:0016779">
    <property type="term" value="F:nucleotidyltransferase activity"/>
    <property type="evidence" value="ECO:0007669"/>
    <property type="project" value="UniProtKB-UniRule"/>
</dbReference>
<evidence type="ECO:0000256" key="2">
    <source>
        <dbReference type="ARBA" id="ARBA00022694"/>
    </source>
</evidence>
<sequence>MPEAIVYLTETKPCPKCKTENAVVHARGEDFCGDCYIFYFRGKLRKQINEERYKVKFGKSLEIYGTQKVLLALSGGESSIVLLDIIGALLEGQNKQHRGKQGFELVLVNLDETELDSLNKKLPDVLPKLLERYSPVNITFKVLSLNSYVDESTLHKISLTLEFTALSKAVDPHKTTLIELLKKCPNKSSAEDLLTIVYESLILRVAAEEGCQTILYGHCMTRLANEIIALTVKGRGSVIHKAIADHTEMVDSKEIKVMFPLREILHAEIAAYVKLAELQEFVVESTIEKSKINRNLTIRDLTTNYFKQLDATGYASTASTVVKTGEKLGAPKGELLSHCQVCGADIHQDPSTWLRTITANDPAPIETDEEREYLEMYQASLQDAQEQSVAGGEPLNVCFGCIITLGGVKQDSGFTWPIEGKSKLEYLYVNESQEKQKVLDEFVLTDDEEE</sequence>
<evidence type="ECO:0000256" key="3">
    <source>
        <dbReference type="HAMAP-Rule" id="MF_03054"/>
    </source>
</evidence>